<organism evidence="1">
    <name type="scientific">Arundo donax</name>
    <name type="common">Giant reed</name>
    <name type="synonym">Donax arundinaceus</name>
    <dbReference type="NCBI Taxonomy" id="35708"/>
    <lineage>
        <taxon>Eukaryota</taxon>
        <taxon>Viridiplantae</taxon>
        <taxon>Streptophyta</taxon>
        <taxon>Embryophyta</taxon>
        <taxon>Tracheophyta</taxon>
        <taxon>Spermatophyta</taxon>
        <taxon>Magnoliopsida</taxon>
        <taxon>Liliopsida</taxon>
        <taxon>Poales</taxon>
        <taxon>Poaceae</taxon>
        <taxon>PACMAD clade</taxon>
        <taxon>Arundinoideae</taxon>
        <taxon>Arundineae</taxon>
        <taxon>Arundo</taxon>
    </lineage>
</organism>
<reference evidence="1" key="1">
    <citation type="submission" date="2014-09" db="EMBL/GenBank/DDBJ databases">
        <authorList>
            <person name="Magalhaes I.L.F."/>
            <person name="Oliveira U."/>
            <person name="Santos F.R."/>
            <person name="Vidigal T.H.D.A."/>
            <person name="Brescovit A.D."/>
            <person name="Santos A.J."/>
        </authorList>
    </citation>
    <scope>NUCLEOTIDE SEQUENCE</scope>
    <source>
        <tissue evidence="1">Shoot tissue taken approximately 20 cm above the soil surface</tissue>
    </source>
</reference>
<evidence type="ECO:0000313" key="1">
    <source>
        <dbReference type="EMBL" id="JAD81878.1"/>
    </source>
</evidence>
<name>A0A0A9D5A9_ARUDO</name>
<dbReference type="AlphaFoldDB" id="A0A0A9D5A9"/>
<protein>
    <submittedName>
        <fullName evidence="1">Uncharacterized protein</fullName>
    </submittedName>
</protein>
<sequence>MLVRLGFVGSLEICSFITHFSLQGM</sequence>
<proteinExistence type="predicted"/>
<accession>A0A0A9D5A9</accession>
<reference evidence="1" key="2">
    <citation type="journal article" date="2015" name="Data Brief">
        <title>Shoot transcriptome of the giant reed, Arundo donax.</title>
        <authorList>
            <person name="Barrero R.A."/>
            <person name="Guerrero F.D."/>
            <person name="Moolhuijzen P."/>
            <person name="Goolsby J.A."/>
            <person name="Tidwell J."/>
            <person name="Bellgard S.E."/>
            <person name="Bellgard M.I."/>
        </authorList>
    </citation>
    <scope>NUCLEOTIDE SEQUENCE</scope>
    <source>
        <tissue evidence="1">Shoot tissue taken approximately 20 cm above the soil surface</tissue>
    </source>
</reference>
<dbReference type="EMBL" id="GBRH01216017">
    <property type="protein sequence ID" value="JAD81878.1"/>
    <property type="molecule type" value="Transcribed_RNA"/>
</dbReference>